<feature type="region of interest" description="Disordered" evidence="5">
    <location>
        <begin position="554"/>
        <end position="580"/>
    </location>
</feature>
<feature type="compositionally biased region" description="Low complexity" evidence="5">
    <location>
        <begin position="91"/>
        <end position="128"/>
    </location>
</feature>
<dbReference type="PANTHER" id="PTHR13326">
    <property type="entry name" value="TRNA PSEUDOURIDINE SYNTHASE D"/>
    <property type="match status" value="1"/>
</dbReference>
<evidence type="ECO:0000259" key="6">
    <source>
        <dbReference type="PROSITE" id="PS50984"/>
    </source>
</evidence>
<evidence type="ECO:0000256" key="5">
    <source>
        <dbReference type="SAM" id="MobiDB-lite"/>
    </source>
</evidence>
<organism evidence="7 8">
    <name type="scientific">Pristionchus entomophagus</name>
    <dbReference type="NCBI Taxonomy" id="358040"/>
    <lineage>
        <taxon>Eukaryota</taxon>
        <taxon>Metazoa</taxon>
        <taxon>Ecdysozoa</taxon>
        <taxon>Nematoda</taxon>
        <taxon>Chromadorea</taxon>
        <taxon>Rhabditida</taxon>
        <taxon>Rhabditina</taxon>
        <taxon>Diplogasteromorpha</taxon>
        <taxon>Diplogasteroidea</taxon>
        <taxon>Neodiplogasteridae</taxon>
        <taxon>Pristionchus</taxon>
    </lineage>
</organism>
<evidence type="ECO:0000256" key="4">
    <source>
        <dbReference type="ARBA" id="ARBA00036943"/>
    </source>
</evidence>
<dbReference type="PANTHER" id="PTHR13326:SF31">
    <property type="entry name" value="PSEUDOURIDYLATE SYNTHASE 7 HOMOLOG"/>
    <property type="match status" value="1"/>
</dbReference>
<keyword evidence="3" id="KW-0413">Isomerase</keyword>
<name>A0AAV5TSY6_9BILA</name>
<dbReference type="GO" id="GO:0005634">
    <property type="term" value="C:nucleus"/>
    <property type="evidence" value="ECO:0007669"/>
    <property type="project" value="TreeGrafter"/>
</dbReference>
<feature type="compositionally biased region" description="Acidic residues" evidence="5">
    <location>
        <begin position="200"/>
        <end position="210"/>
    </location>
</feature>
<reference evidence="7" key="1">
    <citation type="submission" date="2023-10" db="EMBL/GenBank/DDBJ databases">
        <title>Genome assembly of Pristionchus species.</title>
        <authorList>
            <person name="Yoshida K."/>
            <person name="Sommer R.J."/>
        </authorList>
    </citation>
    <scope>NUCLEOTIDE SEQUENCE</scope>
    <source>
        <strain evidence="7">RS0144</strain>
    </source>
</reference>
<dbReference type="InterPro" id="IPR020103">
    <property type="entry name" value="PsdUridine_synth_cat_dom_sf"/>
</dbReference>
<feature type="compositionally biased region" description="Basic and acidic residues" evidence="5">
    <location>
        <begin position="152"/>
        <end position="164"/>
    </location>
</feature>
<feature type="compositionally biased region" description="Low complexity" evidence="5">
    <location>
        <begin position="47"/>
        <end position="74"/>
    </location>
</feature>
<protein>
    <recommendedName>
        <fullName evidence="6">TRUD domain-containing protein</fullName>
    </recommendedName>
</protein>
<comment type="catalytic activity">
    <reaction evidence="4">
        <text>a uridine in tRNA = a pseudouridine in tRNA</text>
        <dbReference type="Rhea" id="RHEA:54572"/>
        <dbReference type="Rhea" id="RHEA-COMP:13339"/>
        <dbReference type="Rhea" id="RHEA-COMP:13934"/>
        <dbReference type="ChEBI" id="CHEBI:65314"/>
        <dbReference type="ChEBI" id="CHEBI:65315"/>
    </reaction>
</comment>
<dbReference type="GO" id="GO:0001522">
    <property type="term" value="P:pseudouridine synthesis"/>
    <property type="evidence" value="ECO:0007669"/>
    <property type="project" value="InterPro"/>
</dbReference>
<dbReference type="GO" id="GO:0009982">
    <property type="term" value="F:pseudouridine synthase activity"/>
    <property type="evidence" value="ECO:0007669"/>
    <property type="project" value="InterPro"/>
</dbReference>
<feature type="compositionally biased region" description="Basic and acidic residues" evidence="5">
    <location>
        <begin position="75"/>
        <end position="84"/>
    </location>
</feature>
<dbReference type="AlphaFoldDB" id="A0AAV5TSY6"/>
<feature type="domain" description="TRUD" evidence="6">
    <location>
        <begin position="333"/>
        <end position="502"/>
    </location>
</feature>
<comment type="similarity">
    <text evidence="1">Belongs to the pseudouridine synthase TruD family.</text>
</comment>
<evidence type="ECO:0000256" key="1">
    <source>
        <dbReference type="ARBA" id="ARBA00007953"/>
    </source>
</evidence>
<dbReference type="Gene3D" id="3.30.2350.20">
    <property type="entry name" value="TruD, catalytic domain"/>
    <property type="match status" value="1"/>
</dbReference>
<dbReference type="SUPFAM" id="SSF55120">
    <property type="entry name" value="Pseudouridine synthase"/>
    <property type="match status" value="1"/>
</dbReference>
<accession>A0AAV5TSY6</accession>
<dbReference type="GO" id="GO:0008033">
    <property type="term" value="P:tRNA processing"/>
    <property type="evidence" value="ECO:0007669"/>
    <property type="project" value="UniProtKB-KW"/>
</dbReference>
<evidence type="ECO:0000256" key="2">
    <source>
        <dbReference type="ARBA" id="ARBA00022694"/>
    </source>
</evidence>
<feature type="compositionally biased region" description="Basic residues" evidence="5">
    <location>
        <begin position="1"/>
        <end position="12"/>
    </location>
</feature>
<evidence type="ECO:0000313" key="8">
    <source>
        <dbReference type="Proteomes" id="UP001432027"/>
    </source>
</evidence>
<dbReference type="InterPro" id="IPR011760">
    <property type="entry name" value="PsdUridine_synth_TruD_insert"/>
</dbReference>
<feature type="compositionally biased region" description="Basic and acidic residues" evidence="5">
    <location>
        <begin position="557"/>
        <end position="580"/>
    </location>
</feature>
<dbReference type="InterPro" id="IPR001656">
    <property type="entry name" value="PsdUridine_synth_TruD"/>
</dbReference>
<dbReference type="EMBL" id="BTSX01000004">
    <property type="protein sequence ID" value="GMS97292.1"/>
    <property type="molecule type" value="Genomic_DNA"/>
</dbReference>
<dbReference type="InterPro" id="IPR042214">
    <property type="entry name" value="TruD_catalytic"/>
</dbReference>
<keyword evidence="8" id="KW-1185">Reference proteome</keyword>
<proteinExistence type="inferred from homology"/>
<sequence length="580" mass="63552">MNARARASRKLFVHPPEMRPQIERMATTPAATPPRPAAAAARRRPDTPAVRRPVAPAAAPVVHAAAPAAAAAVPQEKEIKKEGDPESAENAAAAAPAVPAASAAAPAVPAAAPAASAAYPAAPAAAAAMQQSPVQLLKVVEKKRKRGAAAAEEQKRPEEKQIKLEEEDPELAEQNAAAAIPAAQTDEFAAFAASAALPEAEPEEEEEEDIKPEFASQKNELEPAAAAWKQQRKEAQAAADAATAAAAARREQQPKLKRIALHTMPTPEQLLSYGMAKVRTTDDHGLIECSTMDHSAKQLEVDGKWRHSVIMRGVAQSDQEALVQRLQLWSQRGFINYCGFNERMKMNPRSAEIGKYILQGRWEDAARGMGLQAPTQGADWESRVLSVERDVSSLFVRSYQTLLWNKFVSDRVFLYGATIFDIDTDINHTMLGSFFSRKPFLIAVSLPCIAIANSRQDKNNCLDYEYNFYEECLEEDGLKWDCFERASRNFNVGPSEDLMMHTMFERPTNVDWSVDTAPEGGLDAKLTVIIHFDLPALVDAPSAMREITSMAPNGQWREGKTWTKGNVEEKTPRNEPEEVE</sequence>
<feature type="compositionally biased region" description="Low complexity" evidence="5">
    <location>
        <begin position="236"/>
        <end position="247"/>
    </location>
</feature>
<evidence type="ECO:0000256" key="3">
    <source>
        <dbReference type="ARBA" id="ARBA00023235"/>
    </source>
</evidence>
<keyword evidence="2" id="KW-0819">tRNA processing</keyword>
<evidence type="ECO:0000313" key="7">
    <source>
        <dbReference type="EMBL" id="GMS97292.1"/>
    </source>
</evidence>
<gene>
    <name evidence="7" type="ORF">PENTCL1PPCAC_19467</name>
</gene>
<feature type="region of interest" description="Disordered" evidence="5">
    <location>
        <begin position="197"/>
        <end position="256"/>
    </location>
</feature>
<dbReference type="PROSITE" id="PS50984">
    <property type="entry name" value="TRUD"/>
    <property type="match status" value="1"/>
</dbReference>
<dbReference type="GO" id="GO:0003723">
    <property type="term" value="F:RNA binding"/>
    <property type="evidence" value="ECO:0007669"/>
    <property type="project" value="InterPro"/>
</dbReference>
<dbReference type="Proteomes" id="UP001432027">
    <property type="component" value="Unassembled WGS sequence"/>
</dbReference>
<feature type="region of interest" description="Disordered" evidence="5">
    <location>
        <begin position="1"/>
        <end position="173"/>
    </location>
</feature>
<comment type="caution">
    <text evidence="7">The sequence shown here is derived from an EMBL/GenBank/DDBJ whole genome shotgun (WGS) entry which is preliminary data.</text>
</comment>